<dbReference type="InterPro" id="IPR013222">
    <property type="entry name" value="Glyco_hyd_98_carb-bd"/>
</dbReference>
<evidence type="ECO:0000256" key="2">
    <source>
        <dbReference type="ARBA" id="ARBA00022723"/>
    </source>
</evidence>
<dbReference type="InterPro" id="IPR011041">
    <property type="entry name" value="Quinoprot_gluc/sorb_DH_b-prop"/>
</dbReference>
<dbReference type="Pfam" id="PF13646">
    <property type="entry name" value="HEAT_2"/>
    <property type="match status" value="1"/>
</dbReference>
<keyword evidence="2 4" id="KW-0479">Metal-binding</keyword>
<dbReference type="Gene3D" id="2.120.10.30">
    <property type="entry name" value="TolB, C-terminal domain"/>
    <property type="match status" value="1"/>
</dbReference>
<dbReference type="InterPro" id="IPR009056">
    <property type="entry name" value="Cyt_c-like_dom"/>
</dbReference>
<dbReference type="SUPFAM" id="SSF48371">
    <property type="entry name" value="ARM repeat"/>
    <property type="match status" value="1"/>
</dbReference>
<comment type="caution">
    <text evidence="7">The sequence shown here is derived from an EMBL/GenBank/DDBJ whole genome shotgun (WGS) entry which is preliminary data.</text>
</comment>
<feature type="chain" id="PRO_5002694467" description="Cytochrome c domain-containing protein" evidence="5">
    <location>
        <begin position="19"/>
        <end position="992"/>
    </location>
</feature>
<dbReference type="Proteomes" id="UP000004947">
    <property type="component" value="Unassembled WGS sequence"/>
</dbReference>
<dbReference type="PANTHER" id="PTHR33546">
    <property type="entry name" value="LARGE, MULTIFUNCTIONAL SECRETED PROTEIN-RELATED"/>
    <property type="match status" value="1"/>
</dbReference>
<protein>
    <recommendedName>
        <fullName evidence="6">Cytochrome c domain-containing protein</fullName>
    </recommendedName>
</protein>
<dbReference type="STRING" id="313628.LNTAR_00360"/>
<dbReference type="eggNOG" id="COG1501">
    <property type="taxonomic scope" value="Bacteria"/>
</dbReference>
<keyword evidence="1 4" id="KW-0349">Heme</keyword>
<dbReference type="RefSeq" id="WP_007278322.1">
    <property type="nucleotide sequence ID" value="NZ_ABCK01000007.1"/>
</dbReference>
<evidence type="ECO:0000256" key="4">
    <source>
        <dbReference type="PROSITE-ProRule" id="PRU00433"/>
    </source>
</evidence>
<dbReference type="InterPro" id="IPR038637">
    <property type="entry name" value="NPCBM_sf"/>
</dbReference>
<dbReference type="GO" id="GO:0009055">
    <property type="term" value="F:electron transfer activity"/>
    <property type="evidence" value="ECO:0007669"/>
    <property type="project" value="InterPro"/>
</dbReference>
<dbReference type="Gene3D" id="1.10.760.10">
    <property type="entry name" value="Cytochrome c-like domain"/>
    <property type="match status" value="1"/>
</dbReference>
<proteinExistence type="predicted"/>
<name>A6DKA9_9BACT</name>
<evidence type="ECO:0000256" key="1">
    <source>
        <dbReference type="ARBA" id="ARBA00022617"/>
    </source>
</evidence>
<dbReference type="Gene3D" id="1.25.10.10">
    <property type="entry name" value="Leucine-rich Repeat Variant"/>
    <property type="match status" value="1"/>
</dbReference>
<keyword evidence="5" id="KW-0732">Signal</keyword>
<evidence type="ECO:0000313" key="8">
    <source>
        <dbReference type="Proteomes" id="UP000004947"/>
    </source>
</evidence>
<sequence length="992" mass="109354">MKQWLTLTLMLASLPSFAQKLEKTLYSDHTKTPCPAVIAASPYGDVFVGVDQQGSLGKKINMGVIKRLRDTNNDGVADQVTDYVTIDNPRGIVSIGNKLIVLHCSQKDGKVYGQDITVFTDADNDGVADGPGKILVKGIGNPKFVQSRGADHCTNNIRLGVDGWLYISVGDFGFVDAEGADGKKLTFYGGGVARVRPNGHELEMFIHGTRNVYDVAIDPFMNVFARENTNDGVGWWVRFSHYIQSGEYGYPCLYKKFIEDMVPALGMYGGGSGTGALFLQEPSWPKEYNNKPLMADWGRSMIFIHDVKADGPSFTDQPKDFLKVSQVADLDVDASGRMYVAAWAGAGYKGNPQKGYVERYVPEGWEYKAFPNLTKASKAELLAFIDSESFTARIYAQQEILARKDQAYLSDLKQLAKSAKTLEARVAAVYTLAQLGESAAFSHLEELSQDKDLREHAIRLMGDRETFNQKADVKLIAQYLQDENPRVRIAASVALGRIGKQQVADQLLTLARPPQSQMKKEKNFTNYTSPKVTYKNSSVDIKVDLSQYSVLNLVVDSLGNNGGDHAAWVDPVIELKNGEKVDLTKVKWEKAKGGWGKTLVNKDCRGQELKNLKKESIKGIGTHAQSSIVYKLPKGAKYFTAKGMISLGAHKEASVKFIVSSEASKNSKSSKNTPTVCSTPNPSIIIPHMARQALVNLQAYEAVIKGLNSADKKQQSAALNTMKFMHDKLIVDALIERLSSADEELKIQIYSVLMRLQQKDVDWDGSTWWSTRPDPRGPYFEPTSWEQSKRIAEVLNKYLASHSGQKRQVIEAEVTKNRCNLDGKVQSTQDQKPKKAGDVKVGKSAIEDVVIYLSKHKGNKKKGKEIIKTVGCIACHNIAHGQVIKGPDLTKLGKMSKEALAESILKPGASIAKSWVTIQMNDGSSHLGTLVKKDSKQVVLHNIAGIATKLDATKIKKTEPGLNMMSLHLVDGLSLQQFADLIEYLKSMDSKK</sequence>
<keyword evidence="3 4" id="KW-0408">Iron</keyword>
<dbReference type="SUPFAM" id="SSF46626">
    <property type="entry name" value="Cytochrome c"/>
    <property type="match status" value="1"/>
</dbReference>
<feature type="domain" description="Cytochrome c" evidence="6">
    <location>
        <begin position="858"/>
        <end position="989"/>
    </location>
</feature>
<evidence type="ECO:0000259" key="6">
    <source>
        <dbReference type="PROSITE" id="PS51007"/>
    </source>
</evidence>
<dbReference type="GO" id="GO:0046872">
    <property type="term" value="F:metal ion binding"/>
    <property type="evidence" value="ECO:0007669"/>
    <property type="project" value="UniProtKB-KW"/>
</dbReference>
<dbReference type="NCBIfam" id="TIGR02603">
    <property type="entry name" value="CxxCH_TIGR02603"/>
    <property type="match status" value="1"/>
</dbReference>
<dbReference type="eggNOG" id="COG2133">
    <property type="taxonomic scope" value="Bacteria"/>
</dbReference>
<dbReference type="InterPro" id="IPR011989">
    <property type="entry name" value="ARM-like"/>
</dbReference>
<dbReference type="InterPro" id="IPR004155">
    <property type="entry name" value="PBS_lyase_HEAT"/>
</dbReference>
<dbReference type="InterPro" id="IPR055557">
    <property type="entry name" value="DUF7133"/>
</dbReference>
<dbReference type="GO" id="GO:0020037">
    <property type="term" value="F:heme binding"/>
    <property type="evidence" value="ECO:0007669"/>
    <property type="project" value="InterPro"/>
</dbReference>
<dbReference type="InterPro" id="IPR008979">
    <property type="entry name" value="Galactose-bd-like_sf"/>
</dbReference>
<accession>A6DKA9</accession>
<dbReference type="AlphaFoldDB" id="A6DKA9"/>
<dbReference type="InterPro" id="IPR036909">
    <property type="entry name" value="Cyt_c-like_dom_sf"/>
</dbReference>
<dbReference type="PANTHER" id="PTHR33546:SF1">
    <property type="entry name" value="LARGE, MULTIFUNCTIONAL SECRETED PROTEIN"/>
    <property type="match status" value="1"/>
</dbReference>
<evidence type="ECO:0000313" key="7">
    <source>
        <dbReference type="EMBL" id="EDM27807.1"/>
    </source>
</evidence>
<organism evidence="7 8">
    <name type="scientific">Lentisphaera araneosa HTCC2155</name>
    <dbReference type="NCBI Taxonomy" id="313628"/>
    <lineage>
        <taxon>Bacteria</taxon>
        <taxon>Pseudomonadati</taxon>
        <taxon>Lentisphaerota</taxon>
        <taxon>Lentisphaeria</taxon>
        <taxon>Lentisphaerales</taxon>
        <taxon>Lentisphaeraceae</taxon>
        <taxon>Lentisphaera</taxon>
    </lineage>
</organism>
<feature type="signal peptide" evidence="5">
    <location>
        <begin position="1"/>
        <end position="18"/>
    </location>
</feature>
<keyword evidence="8" id="KW-1185">Reference proteome</keyword>
<dbReference type="Gene3D" id="2.60.120.1060">
    <property type="entry name" value="NPCBM/NEW2 domain"/>
    <property type="match status" value="2"/>
</dbReference>
<reference evidence="7 8" key="1">
    <citation type="journal article" date="2010" name="J. Bacteriol.">
        <title>Genome sequence of Lentisphaera araneosa HTCC2155T, the type species of the order Lentisphaerales in the phylum Lentisphaerae.</title>
        <authorList>
            <person name="Thrash J.C."/>
            <person name="Cho J.C."/>
            <person name="Vergin K.L."/>
            <person name="Morris R.M."/>
            <person name="Giovannoni S.J."/>
        </authorList>
    </citation>
    <scope>NUCLEOTIDE SEQUENCE [LARGE SCALE GENOMIC DNA]</scope>
    <source>
        <strain evidence="7 8">HTCC2155</strain>
    </source>
</reference>
<dbReference type="InterPro" id="IPR011042">
    <property type="entry name" value="6-blade_b-propeller_TolB-like"/>
</dbReference>
<dbReference type="PROSITE" id="PS51007">
    <property type="entry name" value="CYTC"/>
    <property type="match status" value="1"/>
</dbReference>
<dbReference type="Pfam" id="PF08305">
    <property type="entry name" value="NPCBM"/>
    <property type="match status" value="1"/>
</dbReference>
<dbReference type="eggNOG" id="COG1413">
    <property type="taxonomic scope" value="Bacteria"/>
</dbReference>
<dbReference type="EMBL" id="ABCK01000007">
    <property type="protein sequence ID" value="EDM27807.1"/>
    <property type="molecule type" value="Genomic_DNA"/>
</dbReference>
<dbReference type="SMART" id="SM00567">
    <property type="entry name" value="EZ_HEAT"/>
    <property type="match status" value="3"/>
</dbReference>
<evidence type="ECO:0000256" key="3">
    <source>
        <dbReference type="ARBA" id="ARBA00023004"/>
    </source>
</evidence>
<dbReference type="InterPro" id="IPR013427">
    <property type="entry name" value="Haem-bd_dom_put"/>
</dbReference>
<dbReference type="Pfam" id="PF23500">
    <property type="entry name" value="DUF7133"/>
    <property type="match status" value="1"/>
</dbReference>
<dbReference type="SUPFAM" id="SSF50952">
    <property type="entry name" value="Soluble quinoprotein glucose dehydrogenase"/>
    <property type="match status" value="1"/>
</dbReference>
<dbReference type="SUPFAM" id="SSF49785">
    <property type="entry name" value="Galactose-binding domain-like"/>
    <property type="match status" value="2"/>
</dbReference>
<evidence type="ECO:0000256" key="5">
    <source>
        <dbReference type="SAM" id="SignalP"/>
    </source>
</evidence>
<dbReference type="InterPro" id="IPR016024">
    <property type="entry name" value="ARM-type_fold"/>
</dbReference>
<gene>
    <name evidence="7" type="ORF">LNTAR_00360</name>
</gene>
<dbReference type="OrthoDB" id="9808161at2"/>